<gene>
    <name evidence="1" type="ORF">DFP89_101246</name>
</gene>
<organism evidence="1 2">
    <name type="scientific">Paracoccus lutimaris</name>
    <dbReference type="NCBI Taxonomy" id="1490030"/>
    <lineage>
        <taxon>Bacteria</taxon>
        <taxon>Pseudomonadati</taxon>
        <taxon>Pseudomonadota</taxon>
        <taxon>Alphaproteobacteria</taxon>
        <taxon>Rhodobacterales</taxon>
        <taxon>Paracoccaceae</taxon>
        <taxon>Paracoccus</taxon>
    </lineage>
</organism>
<dbReference type="InterPro" id="IPR008868">
    <property type="entry name" value="TniB"/>
</dbReference>
<dbReference type="Gene3D" id="3.40.50.300">
    <property type="entry name" value="P-loop containing nucleotide triphosphate hydrolases"/>
    <property type="match status" value="1"/>
</dbReference>
<protein>
    <submittedName>
        <fullName evidence="1">TniB protein</fullName>
    </submittedName>
</protein>
<comment type="caution">
    <text evidence="1">The sequence shown here is derived from an EMBL/GenBank/DDBJ whole genome shotgun (WGS) entry which is preliminary data.</text>
</comment>
<dbReference type="Pfam" id="PF05621">
    <property type="entry name" value="TniB"/>
    <property type="match status" value="1"/>
</dbReference>
<sequence>MSDVSRSRIDGLRSLYVETDRDAEFRRHMDLLLTSGEDPDRPLRPRLFGATRETRGLVVTGAPGQGKTSLVARGLRDLLGSGNGPNVMPVLAADVPSPATLKSLGAEIIRVTGLDLNGARDPQHKIWGRVRHRMALLEVTVLWIDEAHDVFRTGTPKECHGILNTIKTLMKGDHAVVPVLSGLPMLENAVRSDEQVSRRMAKLSLRPVIWERDGRDLMDLAMGYCDRAGLASDMVDADLLALARAADYGFGRVIEGVLDAIELACQERAASVDRQHLAESWGFREGVSFDANPFLGRF</sequence>
<dbReference type="Proteomes" id="UP000253345">
    <property type="component" value="Unassembled WGS sequence"/>
</dbReference>
<dbReference type="SUPFAM" id="SSF52540">
    <property type="entry name" value="P-loop containing nucleoside triphosphate hydrolases"/>
    <property type="match status" value="1"/>
</dbReference>
<name>A0A368Z8M5_9RHOB</name>
<dbReference type="RefSeq" id="WP_181870207.1">
    <property type="nucleotide sequence ID" value="NZ_QPJL01000001.1"/>
</dbReference>
<proteinExistence type="predicted"/>
<keyword evidence="2" id="KW-1185">Reference proteome</keyword>
<dbReference type="InterPro" id="IPR027417">
    <property type="entry name" value="P-loop_NTPase"/>
</dbReference>
<dbReference type="EMBL" id="QPJL01000001">
    <property type="protein sequence ID" value="RCW88810.1"/>
    <property type="molecule type" value="Genomic_DNA"/>
</dbReference>
<evidence type="ECO:0000313" key="1">
    <source>
        <dbReference type="EMBL" id="RCW88810.1"/>
    </source>
</evidence>
<evidence type="ECO:0000313" key="2">
    <source>
        <dbReference type="Proteomes" id="UP000253345"/>
    </source>
</evidence>
<accession>A0A368Z8M5</accession>
<reference evidence="1 2" key="1">
    <citation type="submission" date="2018-07" db="EMBL/GenBank/DDBJ databases">
        <title>Genomic Encyclopedia of Type Strains, Phase III (KMG-III): the genomes of soil and plant-associated and newly described type strains.</title>
        <authorList>
            <person name="Whitman W."/>
        </authorList>
    </citation>
    <scope>NUCLEOTIDE SEQUENCE [LARGE SCALE GENOMIC DNA]</scope>
    <source>
        <strain evidence="1 2">CECT 8525</strain>
    </source>
</reference>
<dbReference type="AlphaFoldDB" id="A0A368Z8M5"/>